<reference evidence="3" key="1">
    <citation type="submission" date="2020-11" db="EMBL/GenBank/DDBJ databases">
        <authorList>
            <person name="Tran Van P."/>
        </authorList>
    </citation>
    <scope>NUCLEOTIDE SEQUENCE</scope>
</reference>
<organism evidence="3">
    <name type="scientific">Timema californicum</name>
    <name type="common">California timema</name>
    <name type="synonym">Walking stick</name>
    <dbReference type="NCBI Taxonomy" id="61474"/>
    <lineage>
        <taxon>Eukaryota</taxon>
        <taxon>Metazoa</taxon>
        <taxon>Ecdysozoa</taxon>
        <taxon>Arthropoda</taxon>
        <taxon>Hexapoda</taxon>
        <taxon>Insecta</taxon>
        <taxon>Pterygota</taxon>
        <taxon>Neoptera</taxon>
        <taxon>Polyneoptera</taxon>
        <taxon>Phasmatodea</taxon>
        <taxon>Timematodea</taxon>
        <taxon>Timematoidea</taxon>
        <taxon>Timematidae</taxon>
        <taxon>Timema</taxon>
    </lineage>
</organism>
<proteinExistence type="predicted"/>
<evidence type="ECO:0000256" key="2">
    <source>
        <dbReference type="SAM" id="Phobius"/>
    </source>
</evidence>
<keyword evidence="2" id="KW-0812">Transmembrane</keyword>
<evidence type="ECO:0000256" key="1">
    <source>
        <dbReference type="SAM" id="MobiDB-lite"/>
    </source>
</evidence>
<keyword evidence="2" id="KW-1133">Transmembrane helix</keyword>
<sequence length="239" mass="26386">MSVGSDGRDIIEGGVYPHRGLQPAAWSITIPVMERLYKYKARIGRRIHNRRMGLRHFSLPAALLVAILLGWSPQRAQGNKDGFNLYKDLLRGKSEESSEPELRVEPPHKLIYFFRTPLLAPVGDGPGADLGKRMNEFKNHMLSRDSPEESTVEEANQQAKETRSHTPTSSRSSLQYLHGPGAWVKRGPGSILTWVLSAKPPTQSDLSFLFSLLGSSSLRNSLGPDGMVGHTAFVATMGK</sequence>
<keyword evidence="2" id="KW-0472">Membrane</keyword>
<dbReference type="EMBL" id="OE182029">
    <property type="protein sequence ID" value="CAD7574022.1"/>
    <property type="molecule type" value="Genomic_DNA"/>
</dbReference>
<accession>A0A7R9J7Q4</accession>
<name>A0A7R9J7Q4_TIMCA</name>
<protein>
    <submittedName>
        <fullName evidence="3">(California timema) hypothetical protein</fullName>
    </submittedName>
</protein>
<feature type="transmembrane region" description="Helical" evidence="2">
    <location>
        <begin position="52"/>
        <end position="71"/>
    </location>
</feature>
<evidence type="ECO:0000313" key="3">
    <source>
        <dbReference type="EMBL" id="CAD7574022.1"/>
    </source>
</evidence>
<feature type="region of interest" description="Disordered" evidence="1">
    <location>
        <begin position="142"/>
        <end position="175"/>
    </location>
</feature>
<gene>
    <name evidence="3" type="ORF">TCMB3V08_LOCUS6642</name>
</gene>
<dbReference type="AlphaFoldDB" id="A0A7R9J7Q4"/>